<dbReference type="STRING" id="538381.GCA_001696535_02457"/>
<evidence type="ECO:0000313" key="3">
    <source>
        <dbReference type="Proteomes" id="UP000219331"/>
    </source>
</evidence>
<dbReference type="SUPFAM" id="SSF56784">
    <property type="entry name" value="HAD-like"/>
    <property type="match status" value="1"/>
</dbReference>
<name>A0A285T8Y0_9HYPH</name>
<dbReference type="InterPro" id="IPR036412">
    <property type="entry name" value="HAD-like_sf"/>
</dbReference>
<dbReference type="InterPro" id="IPR051540">
    <property type="entry name" value="S-2-haloacid_dehalogenase"/>
</dbReference>
<sequence length="233" mass="25412">MVKAIFFDVLGTIVDWNRGLSGGFDRAFAKSGKDIAANSLATAWYRTYRARLASSAGAIQAQEHLAESLAQVLADADLEAPAGSREQELLLACWQRFPAWPDSVPGLRALRREYVIASCTDLPTAPMTWLAKHAGLPWDLVLGSDLLDGRTHDGSLFLKAAATLDLLPSEVMYASAHNADLAAARAVGLKTAFFARPKEFGPDQRNDLAPRDSWDIVAFDLLDLARYMESAVY</sequence>
<accession>A0A285T8Y0</accession>
<protein>
    <submittedName>
        <fullName evidence="2">2-haloacid dehalogenase</fullName>
    </submittedName>
</protein>
<keyword evidence="3" id="KW-1185">Reference proteome</keyword>
<dbReference type="PANTHER" id="PTHR43316">
    <property type="entry name" value="HYDROLASE, HALOACID DELAHOGENASE-RELATED"/>
    <property type="match status" value="1"/>
</dbReference>
<keyword evidence="1" id="KW-0378">Hydrolase</keyword>
<organism evidence="2 3">
    <name type="scientific">Stappia indica</name>
    <dbReference type="NCBI Taxonomy" id="538381"/>
    <lineage>
        <taxon>Bacteria</taxon>
        <taxon>Pseudomonadati</taxon>
        <taxon>Pseudomonadota</taxon>
        <taxon>Alphaproteobacteria</taxon>
        <taxon>Hyphomicrobiales</taxon>
        <taxon>Stappiaceae</taxon>
        <taxon>Stappia</taxon>
    </lineage>
</organism>
<evidence type="ECO:0000313" key="2">
    <source>
        <dbReference type="EMBL" id="SOC18025.1"/>
    </source>
</evidence>
<proteinExistence type="predicted"/>
<evidence type="ECO:0000256" key="1">
    <source>
        <dbReference type="ARBA" id="ARBA00022801"/>
    </source>
</evidence>
<reference evidence="2 3" key="1">
    <citation type="submission" date="2017-08" db="EMBL/GenBank/DDBJ databases">
        <authorList>
            <person name="de Groot N.N."/>
        </authorList>
    </citation>
    <scope>NUCLEOTIDE SEQUENCE [LARGE SCALE GENOMIC DNA]</scope>
    <source>
        <strain evidence="2 3">USBA 352</strain>
    </source>
</reference>
<dbReference type="Pfam" id="PF00702">
    <property type="entry name" value="Hydrolase"/>
    <property type="match status" value="1"/>
</dbReference>
<dbReference type="Gene3D" id="1.10.150.750">
    <property type="match status" value="1"/>
</dbReference>
<dbReference type="GO" id="GO:0016787">
    <property type="term" value="F:hydrolase activity"/>
    <property type="evidence" value="ECO:0007669"/>
    <property type="project" value="UniProtKB-KW"/>
</dbReference>
<dbReference type="InterPro" id="IPR023214">
    <property type="entry name" value="HAD_sf"/>
</dbReference>
<gene>
    <name evidence="2" type="ORF">SAMN05421512_109179</name>
</gene>
<dbReference type="EMBL" id="OBML01000009">
    <property type="protein sequence ID" value="SOC18025.1"/>
    <property type="molecule type" value="Genomic_DNA"/>
</dbReference>
<dbReference type="Gene3D" id="3.40.50.1000">
    <property type="entry name" value="HAD superfamily/HAD-like"/>
    <property type="match status" value="1"/>
</dbReference>
<dbReference type="PANTHER" id="PTHR43316:SF3">
    <property type="entry name" value="HALOACID DEHALOGENASE, TYPE II (AFU_ORTHOLOGUE AFUA_2G07750)-RELATED"/>
    <property type="match status" value="1"/>
</dbReference>
<dbReference type="Proteomes" id="UP000219331">
    <property type="component" value="Unassembled WGS sequence"/>
</dbReference>
<dbReference type="RefSeq" id="WP_323133723.1">
    <property type="nucleotide sequence ID" value="NZ_JAJGNR010000002.1"/>
</dbReference>
<dbReference type="AlphaFoldDB" id="A0A285T8Y0"/>